<organism evidence="4 5">
    <name type="scientific">Phytophthora nicotianae</name>
    <name type="common">Potato buckeye rot agent</name>
    <name type="synonym">Phytophthora parasitica</name>
    <dbReference type="NCBI Taxonomy" id="4792"/>
    <lineage>
        <taxon>Eukaryota</taxon>
        <taxon>Sar</taxon>
        <taxon>Stramenopiles</taxon>
        <taxon>Oomycota</taxon>
        <taxon>Peronosporomycetes</taxon>
        <taxon>Peronosporales</taxon>
        <taxon>Peronosporaceae</taxon>
        <taxon>Phytophthora</taxon>
    </lineage>
</organism>
<sequence>MISVVSRVLLLGAALIAAGKAGTDKWGYKESTDEELGPADWKESYPTCGGSHQSPINIPVRKLSHNDWGMAHAPLKYGGDCSKFTLKKLEDLYKWEINGDEHCTVKSINFDEPTNDASDNRPTQSLNDREIKYY</sequence>
<feature type="domain" description="Alpha-carbonic anhydrase" evidence="3">
    <location>
        <begin position="24"/>
        <end position="134"/>
    </location>
</feature>
<protein>
    <recommendedName>
        <fullName evidence="3">Alpha-carbonic anhydrase domain-containing protein</fullName>
    </recommendedName>
</protein>
<evidence type="ECO:0000256" key="2">
    <source>
        <dbReference type="SAM" id="SignalP"/>
    </source>
</evidence>
<dbReference type="Pfam" id="PF00194">
    <property type="entry name" value="Carb_anhydrase"/>
    <property type="match status" value="1"/>
</dbReference>
<keyword evidence="2" id="KW-0732">Signal</keyword>
<dbReference type="Gene3D" id="3.10.200.10">
    <property type="entry name" value="Alpha carbonic anhydrase"/>
    <property type="match status" value="1"/>
</dbReference>
<dbReference type="InterPro" id="IPR001148">
    <property type="entry name" value="CA_dom"/>
</dbReference>
<dbReference type="OrthoDB" id="429145at2759"/>
<feature type="compositionally biased region" description="Polar residues" evidence="1">
    <location>
        <begin position="115"/>
        <end position="126"/>
    </location>
</feature>
<feature type="region of interest" description="Disordered" evidence="1">
    <location>
        <begin position="108"/>
        <end position="127"/>
    </location>
</feature>
<dbReference type="InterPro" id="IPR036398">
    <property type="entry name" value="CA_dom_sf"/>
</dbReference>
<evidence type="ECO:0000256" key="1">
    <source>
        <dbReference type="SAM" id="MobiDB-lite"/>
    </source>
</evidence>
<dbReference type="AlphaFoldDB" id="A0A0W8CK72"/>
<name>A0A0W8CK72_PHYNI</name>
<comment type="caution">
    <text evidence="4">The sequence shown here is derived from an EMBL/GenBank/DDBJ whole genome shotgun (WGS) entry which is preliminary data.</text>
</comment>
<dbReference type="PROSITE" id="PS51144">
    <property type="entry name" value="ALPHA_CA_2"/>
    <property type="match status" value="1"/>
</dbReference>
<evidence type="ECO:0000313" key="4">
    <source>
        <dbReference type="EMBL" id="KUF84475.1"/>
    </source>
</evidence>
<gene>
    <name evidence="4" type="ORF">AM587_10012731</name>
</gene>
<feature type="signal peptide" evidence="2">
    <location>
        <begin position="1"/>
        <end position="21"/>
    </location>
</feature>
<dbReference type="STRING" id="4790.A0A0W8CK72"/>
<dbReference type="Proteomes" id="UP000052943">
    <property type="component" value="Unassembled WGS sequence"/>
</dbReference>
<evidence type="ECO:0000313" key="5">
    <source>
        <dbReference type="Proteomes" id="UP000052943"/>
    </source>
</evidence>
<reference evidence="4 5" key="1">
    <citation type="submission" date="2015-11" db="EMBL/GenBank/DDBJ databases">
        <title>Genomes and virulence difference between two physiological races of Phytophthora nicotianae.</title>
        <authorList>
            <person name="Liu H."/>
            <person name="Ma X."/>
            <person name="Yu H."/>
            <person name="Fang D."/>
            <person name="Li Y."/>
            <person name="Wang X."/>
            <person name="Wang W."/>
            <person name="Dong Y."/>
            <person name="Xiao B."/>
        </authorList>
    </citation>
    <scope>NUCLEOTIDE SEQUENCE [LARGE SCALE GENOMIC DNA]</scope>
    <source>
        <strain evidence="5">race 0</strain>
    </source>
</reference>
<evidence type="ECO:0000259" key="3">
    <source>
        <dbReference type="PROSITE" id="PS51144"/>
    </source>
</evidence>
<dbReference type="EMBL" id="LNFO01002855">
    <property type="protein sequence ID" value="KUF84475.1"/>
    <property type="molecule type" value="Genomic_DNA"/>
</dbReference>
<feature type="chain" id="PRO_5006940645" description="Alpha-carbonic anhydrase domain-containing protein" evidence="2">
    <location>
        <begin position="22"/>
        <end position="134"/>
    </location>
</feature>
<dbReference type="SUPFAM" id="SSF51069">
    <property type="entry name" value="Carbonic anhydrase"/>
    <property type="match status" value="1"/>
</dbReference>
<proteinExistence type="predicted"/>
<accession>A0A0W8CK72</accession>